<evidence type="ECO:0000313" key="3">
    <source>
        <dbReference type="EMBL" id="AAN05315.1"/>
    </source>
</evidence>
<comment type="similarity">
    <text evidence="1">Belongs to the initiator RepB protein family.</text>
</comment>
<dbReference type="Pfam" id="PF21205">
    <property type="entry name" value="Rep3_C"/>
    <property type="match status" value="1"/>
</dbReference>
<dbReference type="AlphaFoldDB" id="Q8KTM5"/>
<geneLocation type="plasmid" evidence="3">
    <name>pWKS1</name>
</geneLocation>
<sequence length="339" mass="37793">MGKTLDVARDRAFDQTATVLPAEMARGVYMRNAPSLAALKLMHLMIATAGGRMADDVRHEMRLADIRKIDGMDNHTRASLTPLFAELAAAVLTHDDPEKRVVTIGGLLDEARIDYRHEVSGDLLVSWTFRSMFRRMAAESNHWAILDRQTVFHLGSKYSVLLFQHIASFKEYDHITGKTFTVPELRAVFGIPEGKIKRFADLNRDVLTPAIAEINQLSRLTLTATPNKIGRTVASVTIAWEEKPLEGKRSTKAELDRPKVGRKARRDGTAETVARAFPASGGIEFDQHWRDLKRAAGCNMDNTMIADKFRAWCAGKGLALDARNIEQAFSSFCTKVGRV</sequence>
<dbReference type="SUPFAM" id="SSF46785">
    <property type="entry name" value="Winged helix' DNA-binding domain"/>
    <property type="match status" value="1"/>
</dbReference>
<feature type="domain" description="Initiator Rep protein WH1" evidence="2">
    <location>
        <begin position="34"/>
        <end position="166"/>
    </location>
</feature>
<dbReference type="EMBL" id="AF482428">
    <property type="protein sequence ID" value="AAN05315.1"/>
    <property type="molecule type" value="Genomic_DNA"/>
</dbReference>
<accession>Q8KTM5</accession>
<dbReference type="InterPro" id="IPR036390">
    <property type="entry name" value="WH_DNA-bd_sf"/>
</dbReference>
<dbReference type="InterPro" id="IPR000525">
    <property type="entry name" value="Initiator_Rep_WH1"/>
</dbReference>
<organism evidence="3">
    <name type="scientific">Paracoccus pantotrophus</name>
    <name type="common">Thiosphaera pantotropha</name>
    <dbReference type="NCBI Taxonomy" id="82367"/>
    <lineage>
        <taxon>Bacteria</taxon>
        <taxon>Pseudomonadati</taxon>
        <taxon>Pseudomonadota</taxon>
        <taxon>Alphaproteobacteria</taxon>
        <taxon>Rhodobacterales</taxon>
        <taxon>Paracoccaceae</taxon>
        <taxon>Paracoccus</taxon>
    </lineage>
</organism>
<proteinExistence type="inferred from homology"/>
<name>Q8KTM5_PARPN</name>
<dbReference type="InterPro" id="IPR036388">
    <property type="entry name" value="WH-like_DNA-bd_sf"/>
</dbReference>
<reference evidence="3" key="2">
    <citation type="journal article" date="2003" name="J. Bacteriol.">
        <title>Identification and characterization of transposable elements of Paracoccus pantotrophus.</title>
        <authorList>
            <person name="Bartosik D."/>
            <person name="Sochacka M."/>
            <person name="Baj J."/>
        </authorList>
    </citation>
    <scope>NUCLEOTIDE SEQUENCE</scope>
    <source>
        <strain evidence="3">DSM 11072</strain>
        <plasmid evidence="3">pWKS1</plasmid>
    </source>
</reference>
<dbReference type="GO" id="GO:0003887">
    <property type="term" value="F:DNA-directed DNA polymerase activity"/>
    <property type="evidence" value="ECO:0007669"/>
    <property type="project" value="InterPro"/>
</dbReference>
<dbReference type="Pfam" id="PF01051">
    <property type="entry name" value="Rep3_N"/>
    <property type="match status" value="1"/>
</dbReference>
<reference evidence="3" key="1">
    <citation type="journal article" date="2002" name="Microbiology">
        <title>Molecular characterization of functional modules of plasmid pWKS1 of Paracoccus pantotrophus DSM 11072.</title>
        <authorList>
            <person name="Bartosik D."/>
            <person name="Baj J."/>
            <person name="Sochacka M."/>
            <person name="Piechucka E."/>
            <person name="Wlodarczyk M."/>
        </authorList>
    </citation>
    <scope>NUCLEOTIDE SEQUENCE</scope>
    <source>
        <strain evidence="3">DSM 11072</strain>
        <plasmid evidence="3">pWKS1</plasmid>
    </source>
</reference>
<gene>
    <name evidence="3" type="primary">rep</name>
</gene>
<protein>
    <submittedName>
        <fullName evidence="3">Rep</fullName>
    </submittedName>
</protein>
<dbReference type="GO" id="GO:0006270">
    <property type="term" value="P:DNA replication initiation"/>
    <property type="evidence" value="ECO:0007669"/>
    <property type="project" value="InterPro"/>
</dbReference>
<dbReference type="Gene3D" id="1.10.10.10">
    <property type="entry name" value="Winged helix-like DNA-binding domain superfamily/Winged helix DNA-binding domain"/>
    <property type="match status" value="1"/>
</dbReference>
<evidence type="ECO:0000259" key="2">
    <source>
        <dbReference type="Pfam" id="PF01051"/>
    </source>
</evidence>
<evidence type="ECO:0000256" key="1">
    <source>
        <dbReference type="ARBA" id="ARBA00038283"/>
    </source>
</evidence>
<keyword evidence="3" id="KW-0614">Plasmid</keyword>